<evidence type="ECO:0000259" key="2">
    <source>
        <dbReference type="Pfam" id="PF20250"/>
    </source>
</evidence>
<gene>
    <name evidence="3" type="ORF">PACILC2_10040</name>
</gene>
<dbReference type="Pfam" id="PF20250">
    <property type="entry name" value="FapA_N"/>
    <property type="match status" value="1"/>
</dbReference>
<dbReference type="InterPro" id="IPR046865">
    <property type="entry name" value="FapA_b_solenoid"/>
</dbReference>
<feature type="domain" description="Flagellar Assembly Protein A N-terminal region" evidence="2">
    <location>
        <begin position="11"/>
        <end position="183"/>
    </location>
</feature>
<name>A0ABQ4N2N1_9BACL</name>
<evidence type="ECO:0000256" key="1">
    <source>
        <dbReference type="SAM" id="Coils"/>
    </source>
</evidence>
<evidence type="ECO:0000313" key="4">
    <source>
        <dbReference type="Proteomes" id="UP000680304"/>
    </source>
</evidence>
<proteinExistence type="predicted"/>
<evidence type="ECO:0000313" key="3">
    <source>
        <dbReference type="EMBL" id="GIQ62436.1"/>
    </source>
</evidence>
<comment type="caution">
    <text evidence="3">The sequence shown here is derived from an EMBL/GenBank/DDBJ whole genome shotgun (WGS) entry which is preliminary data.</text>
</comment>
<dbReference type="PANTHER" id="PTHR38032">
    <property type="entry name" value="POLYMERASE-RELATED"/>
    <property type="match status" value="1"/>
</dbReference>
<dbReference type="InterPro" id="IPR046866">
    <property type="entry name" value="FapA_N"/>
</dbReference>
<accession>A0ABQ4N2N1</accession>
<dbReference type="PANTHER" id="PTHR38032:SF1">
    <property type="entry name" value="RNA-BINDING PROTEIN KHPB N-TERMINAL DOMAIN-CONTAINING PROTEIN"/>
    <property type="match status" value="1"/>
</dbReference>
<reference evidence="3 4" key="1">
    <citation type="submission" date="2021-04" db="EMBL/GenBank/DDBJ databases">
        <title>Draft genome sequence of Paenibacillus cisolokensis, LC2-13A.</title>
        <authorList>
            <person name="Uke A."/>
            <person name="Chhe C."/>
            <person name="Baramee S."/>
            <person name="Kosugi A."/>
        </authorList>
    </citation>
    <scope>NUCLEOTIDE SEQUENCE [LARGE SCALE GENOMIC DNA]</scope>
    <source>
        <strain evidence="3 4">LC2-13A</strain>
    </source>
</reference>
<dbReference type="EMBL" id="BOVJ01000031">
    <property type="protein sequence ID" value="GIQ62436.1"/>
    <property type="molecule type" value="Genomic_DNA"/>
</dbReference>
<feature type="coiled-coil region" evidence="1">
    <location>
        <begin position="388"/>
        <end position="415"/>
    </location>
</feature>
<keyword evidence="1" id="KW-0175">Coiled coil</keyword>
<dbReference type="InterPro" id="IPR005646">
    <property type="entry name" value="FapA"/>
</dbReference>
<protein>
    <submittedName>
        <fullName evidence="3">Polymerase</fullName>
    </submittedName>
</protein>
<dbReference type="Proteomes" id="UP000680304">
    <property type="component" value="Unassembled WGS sequence"/>
</dbReference>
<organism evidence="3 4">
    <name type="scientific">Paenibacillus cisolokensis</name>
    <dbReference type="NCBI Taxonomy" id="1658519"/>
    <lineage>
        <taxon>Bacteria</taxon>
        <taxon>Bacillati</taxon>
        <taxon>Bacillota</taxon>
        <taxon>Bacilli</taxon>
        <taxon>Bacillales</taxon>
        <taxon>Paenibacillaceae</taxon>
        <taxon>Paenibacillus</taxon>
    </lineage>
</organism>
<sequence>MSVPSSLDRYIRIRISHDKLSAYLEFAQVDDTISFTAEELESYVQSQGVVYGIRTELLKEIAAAPIKFFSGAALIASGDEPTDGEDGSIRMVAEAGAERKPAQAQDGKVDFRDVLRLSNVKRGQLIAERIPAKPGKEGRAVTGDPVPGRKGREARFKIGKNVVTNPEQTALYATIDGMVSKTDGDKINVFPVYEVNGDVDYNIGNIDFVGNVVVRGNVLTGFSVKAAGDIRIVGGVEGAMLEAGGSIEITGGIMAGHKGLVKANKTVRSSFIQDGNVTAGEDVIVSQSIMHSQVKAGRNVECIGAKGLIVGGVIQAGERVSVRTLGNTMSTATTVEVGVKPELRAELIGLRAKLKECTDSLDKTGKALALLDQFAASGQLTPDRMAMRVKLLSTKQQAQREQDELREQILAIEKCWKMRRMLA</sequence>
<dbReference type="Pfam" id="PF03961">
    <property type="entry name" value="FapA"/>
    <property type="match status" value="1"/>
</dbReference>
<keyword evidence="4" id="KW-1185">Reference proteome</keyword>